<feature type="region of interest" description="Disordered" evidence="4">
    <location>
        <begin position="1"/>
        <end position="49"/>
    </location>
</feature>
<dbReference type="PANTHER" id="PTHR31001:SF50">
    <property type="entry name" value="ZN(II)2CYS6 TRANSCRIPTION FACTOR (EUROFUNG)"/>
    <property type="match status" value="1"/>
</dbReference>
<organism evidence="6 7">
    <name type="scientific">Verticillium dahliae (strain VdLs.17 / ATCC MYA-4575 / FGSC 10137)</name>
    <name type="common">Verticillium wilt</name>
    <dbReference type="NCBI Taxonomy" id="498257"/>
    <lineage>
        <taxon>Eukaryota</taxon>
        <taxon>Fungi</taxon>
        <taxon>Dikarya</taxon>
        <taxon>Ascomycota</taxon>
        <taxon>Pezizomycotina</taxon>
        <taxon>Sordariomycetes</taxon>
        <taxon>Hypocreomycetidae</taxon>
        <taxon>Glomerellales</taxon>
        <taxon>Plectosphaerellaceae</taxon>
        <taxon>Verticillium</taxon>
    </lineage>
</organism>
<dbReference type="GO" id="GO:0005634">
    <property type="term" value="C:nucleus"/>
    <property type="evidence" value="ECO:0007669"/>
    <property type="project" value="UniProtKB-SubCell"/>
</dbReference>
<dbReference type="GO" id="GO:0000981">
    <property type="term" value="F:DNA-binding transcription factor activity, RNA polymerase II-specific"/>
    <property type="evidence" value="ECO:0007669"/>
    <property type="project" value="InterPro"/>
</dbReference>
<feature type="compositionally biased region" description="Polar residues" evidence="4">
    <location>
        <begin position="27"/>
        <end position="44"/>
    </location>
</feature>
<dbReference type="KEGG" id="vda:VDAG_06235"/>
<dbReference type="eggNOG" id="ENOG502SIT3">
    <property type="taxonomic scope" value="Eukaryota"/>
</dbReference>
<dbReference type="Pfam" id="PF04082">
    <property type="entry name" value="Fungal_trans"/>
    <property type="match status" value="1"/>
</dbReference>
<dbReference type="Pfam" id="PF00172">
    <property type="entry name" value="Zn_clus"/>
    <property type="match status" value="1"/>
</dbReference>
<dbReference type="CDD" id="cd00067">
    <property type="entry name" value="GAL4"/>
    <property type="match status" value="1"/>
</dbReference>
<dbReference type="AlphaFoldDB" id="G2X8U4"/>
<sequence length="988" mass="109981">MGSPDSSQAMDPSSEAAEPPSGALSRHGTTTFSPEQAVALTSSGAPLLNPRSCVTCRRRKVRCDKQMPCSNCRRASAQCVFPAPGRAPRRPKPRDPNAPSKGSSEREVELMRRLRKLEGIVEDLSGQIEVETASSEPRPLSAGTSPGTAPLAQQSYERRGGTRPDRAAPGLPSSANGTSAVPSMREVVARRGAEADIEAAQGLERKQSASVTKQLGRLVLHDQGRTNRYVSSAFWSKLNDELDELRAEMHSLSHDDDDSEDDETPDHSPQQPVEPSTDHHGFIFGYRSADVDLRRLHPLPSQIPFLWQVYKENVEPLVKILHVPSMEELLRTMRKSPDSLSPANEALIFAIYFSAIISMEDEEVQTNFGSSRPHLLSQYRFALEQALARANFLNTSDMVVLQAFTLFLTIVRRHDDTRFCWTLTGLAIRMAQGMGIHRDGLQLGLPPFEVEMRRRLWWAICTIDLRSAEELGTDMIIRDGSFDTELPTSINDTDIDPSATVMPTPREGRTDTAVSLVRYEICSLARQLHVTVTEMGPIDPTDVTASLEHRERMLVDVYDRIEEKFLRRCLADNDPLFWMAAMIARVIAAKIGLIIYQPCLFPGTGPELSFAIRTRLFVSTIEVVEYNHILNTDPRCRQWRWLFQTYRQWHAIAYMLLEMARRPWTPTSERAWEAASILGYESHPIEAAKAADHTAVSLPVKKLYLNARRHRQAEIQRLRSDPEAAHHLDVEDRLNSLPERLGSVPGMEARASQLRGRWRKLVRGENSTGPLPPFEPLPTQDEQRLDFVFPAAGAVPQPNVSALRQDEFQPGSEGEFVDKLLSGVVNPIELWRYAYQGRLSAEDMLAIGMTNGDALPSAPANGTMQHGAAIDTALSAANKTMSEQTAALQGQPPQQQQQPQQPQQGGRSFEHGANQAPPTWLWPDPFTSMDPLLEGAGMDGLNDMVGADDLDMNMDVEDINWQNWQESLKGLEKPTSSHLPGSGHWGGL</sequence>
<dbReference type="PROSITE" id="PS50048">
    <property type="entry name" value="ZN2_CY6_FUNGAL_2"/>
    <property type="match status" value="1"/>
</dbReference>
<feature type="region of interest" description="Disordered" evidence="4">
    <location>
        <begin position="82"/>
        <end position="108"/>
    </location>
</feature>
<dbReference type="CDD" id="cd12148">
    <property type="entry name" value="fungal_TF_MHR"/>
    <property type="match status" value="1"/>
</dbReference>
<accession>G2X8U4</accession>
<keyword evidence="7" id="KW-1185">Reference proteome</keyword>
<feature type="compositionally biased region" description="Basic and acidic residues" evidence="4">
    <location>
        <begin position="156"/>
        <end position="166"/>
    </location>
</feature>
<feature type="compositionally biased region" description="Polar residues" evidence="4">
    <location>
        <begin position="1"/>
        <end position="11"/>
    </location>
</feature>
<evidence type="ECO:0000256" key="2">
    <source>
        <dbReference type="ARBA" id="ARBA00022723"/>
    </source>
</evidence>
<dbReference type="GeneID" id="20707698"/>
<dbReference type="Proteomes" id="UP000001611">
    <property type="component" value="Unassembled WGS sequence"/>
</dbReference>
<dbReference type="Gene3D" id="4.10.240.10">
    <property type="entry name" value="Zn(2)-C6 fungal-type DNA-binding domain"/>
    <property type="match status" value="1"/>
</dbReference>
<evidence type="ECO:0000313" key="6">
    <source>
        <dbReference type="EMBL" id="EGY15381.1"/>
    </source>
</evidence>
<reference evidence="7" key="2">
    <citation type="journal article" date="2011" name="PLoS Pathog.">
        <title>Comparative genomics yields insights into niche adaptation of plant vascular wilt pathogens.</title>
        <authorList>
            <person name="Klosterman S.J."/>
            <person name="Subbarao K.V."/>
            <person name="Kang S."/>
            <person name="Veronese P."/>
            <person name="Gold S.E."/>
            <person name="Thomma B.P.H.J."/>
            <person name="Chen Z."/>
            <person name="Henrissat B."/>
            <person name="Lee Y.-H."/>
            <person name="Park J."/>
            <person name="Garcia-Pedrajas M.D."/>
            <person name="Barbara D.J."/>
            <person name="Anchieta A."/>
            <person name="de Jonge R."/>
            <person name="Santhanam P."/>
            <person name="Maruthachalam K."/>
            <person name="Atallah Z."/>
            <person name="Amyotte S.G."/>
            <person name="Paz Z."/>
            <person name="Inderbitzin P."/>
            <person name="Hayes R.J."/>
            <person name="Heiman D.I."/>
            <person name="Young S."/>
            <person name="Zeng Q."/>
            <person name="Engels R."/>
            <person name="Galagan J."/>
            <person name="Cuomo C.A."/>
            <person name="Dobinson K.F."/>
            <person name="Ma L.-J."/>
        </authorList>
    </citation>
    <scope>NUCLEOTIDE SEQUENCE [LARGE SCALE GENOMIC DNA]</scope>
    <source>
        <strain evidence="7">VdLs.17 / ATCC MYA-4575 / FGSC 10137</strain>
    </source>
</reference>
<dbReference type="PANTHER" id="PTHR31001">
    <property type="entry name" value="UNCHARACTERIZED TRANSCRIPTIONAL REGULATORY PROTEIN"/>
    <property type="match status" value="1"/>
</dbReference>
<gene>
    <name evidence="6" type="ORF">VDAG_06235</name>
</gene>
<feature type="compositionally biased region" description="Acidic residues" evidence="4">
    <location>
        <begin position="255"/>
        <end position="264"/>
    </location>
</feature>
<dbReference type="EMBL" id="DS572707">
    <property type="protein sequence ID" value="EGY15381.1"/>
    <property type="molecule type" value="Genomic_DNA"/>
</dbReference>
<feature type="domain" description="Zn(2)-C6 fungal-type" evidence="5">
    <location>
        <begin position="52"/>
        <end position="81"/>
    </location>
</feature>
<feature type="region of interest" description="Disordered" evidence="4">
    <location>
        <begin position="129"/>
        <end position="183"/>
    </location>
</feature>
<evidence type="ECO:0000259" key="5">
    <source>
        <dbReference type="PROSITE" id="PS50048"/>
    </source>
</evidence>
<keyword evidence="2" id="KW-0479">Metal-binding</keyword>
<dbReference type="InterPro" id="IPR036864">
    <property type="entry name" value="Zn2-C6_fun-type_DNA-bd_sf"/>
</dbReference>
<reference evidence="6 7" key="1">
    <citation type="submission" date="2008-03" db="EMBL/GenBank/DDBJ databases">
        <title>The Genome Sequence of Verticillium dahliae VdLs.17.</title>
        <authorList>
            <consortium name="The Broad Institute Genome Sequencing Platform"/>
            <person name="Ma L.-J.J."/>
            <person name="Klosterman S.J."/>
            <person name="Subbarao K."/>
            <person name="Dobinson K."/>
            <person name="Veronese P."/>
            <person name="Kang S."/>
            <person name="Gold S.E."/>
            <person name="Young S."/>
            <person name="Jaffe D."/>
            <person name="Gnerre S."/>
            <person name="Berlin A."/>
            <person name="Heiman D."/>
            <person name="Hepburn T."/>
            <person name="Sykes S."/>
            <person name="Alvarado L."/>
            <person name="Kodira C.D."/>
            <person name="Lander E."/>
            <person name="Galagan J."/>
            <person name="Nusbaum C."/>
            <person name="Birren B."/>
        </authorList>
    </citation>
    <scope>NUCLEOTIDE SEQUENCE [LARGE SCALE GENOMIC DNA]</scope>
    <source>
        <strain evidence="7">VdLs.17 / ATCC MYA-4575 / FGSC 10137</strain>
    </source>
</reference>
<dbReference type="RefSeq" id="XP_009657544.1">
    <property type="nucleotide sequence ID" value="XM_009659249.1"/>
</dbReference>
<evidence type="ECO:0000313" key="7">
    <source>
        <dbReference type="Proteomes" id="UP000001611"/>
    </source>
</evidence>
<dbReference type="GO" id="GO:0006351">
    <property type="term" value="P:DNA-templated transcription"/>
    <property type="evidence" value="ECO:0007669"/>
    <property type="project" value="InterPro"/>
</dbReference>
<dbReference type="PROSITE" id="PS00463">
    <property type="entry name" value="ZN2_CY6_FUNGAL_1"/>
    <property type="match status" value="1"/>
</dbReference>
<protein>
    <submittedName>
        <fullName evidence="6">Fungal specific transcription factor domain-containing protein</fullName>
    </submittedName>
</protein>
<dbReference type="OMA" id="ISRIMMA"/>
<feature type="compositionally biased region" description="Polar residues" evidence="4">
    <location>
        <begin position="879"/>
        <end position="888"/>
    </location>
</feature>
<feature type="region of interest" description="Disordered" evidence="4">
    <location>
        <begin position="251"/>
        <end position="280"/>
    </location>
</feature>
<evidence type="ECO:0000256" key="3">
    <source>
        <dbReference type="ARBA" id="ARBA00023242"/>
    </source>
</evidence>
<dbReference type="SMART" id="SM00906">
    <property type="entry name" value="Fungal_trans"/>
    <property type="match status" value="1"/>
</dbReference>
<dbReference type="GO" id="GO:0008270">
    <property type="term" value="F:zinc ion binding"/>
    <property type="evidence" value="ECO:0007669"/>
    <property type="project" value="InterPro"/>
</dbReference>
<feature type="compositionally biased region" description="Low complexity" evidence="4">
    <location>
        <begin position="889"/>
        <end position="906"/>
    </location>
</feature>
<name>G2X8U4_VERDV</name>
<dbReference type="InParanoid" id="G2X8U4"/>
<dbReference type="OrthoDB" id="3989227at2759"/>
<dbReference type="HOGENOM" id="CLU_004083_2_0_1"/>
<comment type="subcellular location">
    <subcellularLocation>
        <location evidence="1">Nucleus</location>
    </subcellularLocation>
</comment>
<dbReference type="SUPFAM" id="SSF57701">
    <property type="entry name" value="Zn2/Cys6 DNA-binding domain"/>
    <property type="match status" value="1"/>
</dbReference>
<dbReference type="GO" id="GO:0003677">
    <property type="term" value="F:DNA binding"/>
    <property type="evidence" value="ECO:0007669"/>
    <property type="project" value="InterPro"/>
</dbReference>
<evidence type="ECO:0000256" key="4">
    <source>
        <dbReference type="SAM" id="MobiDB-lite"/>
    </source>
</evidence>
<dbReference type="InterPro" id="IPR050613">
    <property type="entry name" value="Sec_Metabolite_Reg"/>
</dbReference>
<dbReference type="SMART" id="SM00066">
    <property type="entry name" value="GAL4"/>
    <property type="match status" value="1"/>
</dbReference>
<evidence type="ECO:0000256" key="1">
    <source>
        <dbReference type="ARBA" id="ARBA00004123"/>
    </source>
</evidence>
<feature type="region of interest" description="Disordered" evidence="4">
    <location>
        <begin position="879"/>
        <end position="922"/>
    </location>
</feature>
<keyword evidence="3" id="KW-0539">Nucleus</keyword>
<dbReference type="InterPro" id="IPR001138">
    <property type="entry name" value="Zn2Cys6_DnaBD"/>
</dbReference>
<dbReference type="InterPro" id="IPR007219">
    <property type="entry name" value="XnlR_reg_dom"/>
</dbReference>
<proteinExistence type="predicted"/>
<feature type="compositionally biased region" description="Polar residues" evidence="4">
    <location>
        <begin position="142"/>
        <end position="155"/>
    </location>
</feature>